<dbReference type="InterPro" id="IPR013324">
    <property type="entry name" value="RNA_pol_sigma_r3/r4-like"/>
</dbReference>
<dbReference type="RefSeq" id="WP_252556595.1">
    <property type="nucleotide sequence ID" value="NZ_CP099468.1"/>
</dbReference>
<evidence type="ECO:0000313" key="8">
    <source>
        <dbReference type="EMBL" id="USQ89631.1"/>
    </source>
</evidence>
<comment type="similarity">
    <text evidence="1">Belongs to the sigma-70 factor family. ECF subfamily.</text>
</comment>
<keyword evidence="5" id="KW-0804">Transcription</keyword>
<keyword evidence="4" id="KW-0238">DNA-binding</keyword>
<dbReference type="InterPro" id="IPR013325">
    <property type="entry name" value="RNA_pol_sigma_r2"/>
</dbReference>
<dbReference type="Proteomes" id="UP001056374">
    <property type="component" value="Chromosome"/>
</dbReference>
<accession>A0ABY4ZKW2</accession>
<dbReference type="InterPro" id="IPR036388">
    <property type="entry name" value="WH-like_DNA-bd_sf"/>
</dbReference>
<evidence type="ECO:0000256" key="5">
    <source>
        <dbReference type="ARBA" id="ARBA00023163"/>
    </source>
</evidence>
<proteinExistence type="inferred from homology"/>
<dbReference type="Gene3D" id="1.10.10.10">
    <property type="entry name" value="Winged helix-like DNA-binding domain superfamily/Winged helix DNA-binding domain"/>
    <property type="match status" value="1"/>
</dbReference>
<dbReference type="NCBIfam" id="TIGR02937">
    <property type="entry name" value="sigma70-ECF"/>
    <property type="match status" value="1"/>
</dbReference>
<dbReference type="PANTHER" id="PTHR43133:SF66">
    <property type="entry name" value="ECF RNA POLYMERASE SIGMA FACTOR SIGK"/>
    <property type="match status" value="1"/>
</dbReference>
<dbReference type="CDD" id="cd06171">
    <property type="entry name" value="Sigma70_r4"/>
    <property type="match status" value="1"/>
</dbReference>
<feature type="domain" description="RNA polymerase sigma-70 region 4" evidence="7">
    <location>
        <begin position="125"/>
        <end position="173"/>
    </location>
</feature>
<dbReference type="InterPro" id="IPR007627">
    <property type="entry name" value="RNA_pol_sigma70_r2"/>
</dbReference>
<dbReference type="EMBL" id="CP099468">
    <property type="protein sequence ID" value="USQ89631.1"/>
    <property type="molecule type" value="Genomic_DNA"/>
</dbReference>
<dbReference type="Gene3D" id="1.10.1740.10">
    <property type="match status" value="1"/>
</dbReference>
<dbReference type="Pfam" id="PF04545">
    <property type="entry name" value="Sigma70_r4"/>
    <property type="match status" value="1"/>
</dbReference>
<dbReference type="Pfam" id="PF04542">
    <property type="entry name" value="Sigma70_r2"/>
    <property type="match status" value="1"/>
</dbReference>
<dbReference type="SUPFAM" id="SSF88946">
    <property type="entry name" value="Sigma2 domain of RNA polymerase sigma factors"/>
    <property type="match status" value="1"/>
</dbReference>
<evidence type="ECO:0000259" key="6">
    <source>
        <dbReference type="Pfam" id="PF04542"/>
    </source>
</evidence>
<feature type="domain" description="RNA polymerase sigma-70 region 2" evidence="6">
    <location>
        <begin position="22"/>
        <end position="88"/>
    </location>
</feature>
<keyword evidence="3" id="KW-0731">Sigma factor</keyword>
<evidence type="ECO:0000256" key="2">
    <source>
        <dbReference type="ARBA" id="ARBA00023015"/>
    </source>
</evidence>
<organism evidence="8 9">
    <name type="scientific">Streptomyces phaeoluteigriseus</name>
    <dbReference type="NCBI Taxonomy" id="114686"/>
    <lineage>
        <taxon>Bacteria</taxon>
        <taxon>Bacillati</taxon>
        <taxon>Actinomycetota</taxon>
        <taxon>Actinomycetes</taxon>
        <taxon>Kitasatosporales</taxon>
        <taxon>Streptomycetaceae</taxon>
        <taxon>Streptomyces</taxon>
        <taxon>Streptomyces aurantiacus group</taxon>
    </lineage>
</organism>
<gene>
    <name evidence="8" type="primary">sigK</name>
    <name evidence="8" type="ORF">NFX46_20650</name>
</gene>
<dbReference type="SUPFAM" id="SSF88659">
    <property type="entry name" value="Sigma3 and sigma4 domains of RNA polymerase sigma factors"/>
    <property type="match status" value="1"/>
</dbReference>
<evidence type="ECO:0000313" key="9">
    <source>
        <dbReference type="Proteomes" id="UP001056374"/>
    </source>
</evidence>
<evidence type="ECO:0000256" key="1">
    <source>
        <dbReference type="ARBA" id="ARBA00010641"/>
    </source>
</evidence>
<sequence length="180" mass="20149">MRAEELLTRVADGDKDAFAGVYDAFSAAVMGLVRRILRDAAQAEEVTQDVMVEVWRTADRYIPDRGTAKAWVLTLAHRRAVDRVRAAQASAEREQRAGRLLADRAFDQVAETVQDHDEQRRIFRCLAALARGQRVPLVLAFYQGLTYVEVAEALSTPEGTVKSCMRAGLRQLRTCLEART</sequence>
<dbReference type="InterPro" id="IPR007630">
    <property type="entry name" value="RNA_pol_sigma70_r4"/>
</dbReference>
<dbReference type="InterPro" id="IPR039425">
    <property type="entry name" value="RNA_pol_sigma-70-like"/>
</dbReference>
<dbReference type="PANTHER" id="PTHR43133">
    <property type="entry name" value="RNA POLYMERASE ECF-TYPE SIGMA FACTO"/>
    <property type="match status" value="1"/>
</dbReference>
<evidence type="ECO:0000256" key="3">
    <source>
        <dbReference type="ARBA" id="ARBA00023082"/>
    </source>
</evidence>
<reference evidence="8" key="1">
    <citation type="submission" date="2022-06" db="EMBL/GenBank/DDBJ databases">
        <title>Complete genome sequence of soil microorganisms Streptomyces sp. Qhu-M197 isolated from Alpine meadows habitats on the Tibetan Plateau.</title>
        <authorList>
            <person name="Zhang B."/>
            <person name="Xiang X."/>
            <person name="Fan J."/>
        </authorList>
    </citation>
    <scope>NUCLEOTIDE SEQUENCE</scope>
    <source>
        <strain evidence="8">Qhu-M197</strain>
    </source>
</reference>
<protein>
    <submittedName>
        <fullName evidence="8">ECF RNA polymerase sigma factor SigK</fullName>
    </submittedName>
</protein>
<keyword evidence="2" id="KW-0805">Transcription regulation</keyword>
<keyword evidence="9" id="KW-1185">Reference proteome</keyword>
<dbReference type="InterPro" id="IPR014284">
    <property type="entry name" value="RNA_pol_sigma-70_dom"/>
</dbReference>
<evidence type="ECO:0000256" key="4">
    <source>
        <dbReference type="ARBA" id="ARBA00023125"/>
    </source>
</evidence>
<evidence type="ECO:0000259" key="7">
    <source>
        <dbReference type="Pfam" id="PF04545"/>
    </source>
</evidence>
<dbReference type="NCBIfam" id="NF007228">
    <property type="entry name" value="PRK09646.1"/>
    <property type="match status" value="1"/>
</dbReference>
<name>A0ABY4ZKW2_9ACTN</name>